<dbReference type="Pfam" id="PF01262">
    <property type="entry name" value="AlaDh_PNT_C"/>
    <property type="match status" value="1"/>
</dbReference>
<dbReference type="EMBL" id="BARS01052136">
    <property type="protein sequence ID" value="GAG51693.1"/>
    <property type="molecule type" value="Genomic_DNA"/>
</dbReference>
<dbReference type="PANTHER" id="PTHR42795:SF1">
    <property type="entry name" value="ALANINE DEHYDROGENASE"/>
    <property type="match status" value="1"/>
</dbReference>
<gene>
    <name evidence="2" type="ORF">S01H1_77560</name>
</gene>
<dbReference type="SUPFAM" id="SSF51735">
    <property type="entry name" value="NAD(P)-binding Rossmann-fold domains"/>
    <property type="match status" value="1"/>
</dbReference>
<dbReference type="GO" id="GO:0005886">
    <property type="term" value="C:plasma membrane"/>
    <property type="evidence" value="ECO:0007669"/>
    <property type="project" value="TreeGrafter"/>
</dbReference>
<feature type="non-terminal residue" evidence="2">
    <location>
        <position position="1"/>
    </location>
</feature>
<protein>
    <recommendedName>
        <fullName evidence="1">Alanine dehydrogenase/pyridine nucleotide transhydrogenase NAD(H)-binding domain-containing protein</fullName>
    </recommendedName>
</protein>
<dbReference type="InterPro" id="IPR007698">
    <property type="entry name" value="AlaDH/PNT_NAD(H)-bd"/>
</dbReference>
<dbReference type="Gene3D" id="3.40.50.720">
    <property type="entry name" value="NAD(P)-binding Rossmann-like Domain"/>
    <property type="match status" value="2"/>
</dbReference>
<dbReference type="GO" id="GO:0000286">
    <property type="term" value="F:alanine dehydrogenase activity"/>
    <property type="evidence" value="ECO:0007669"/>
    <property type="project" value="TreeGrafter"/>
</dbReference>
<dbReference type="GO" id="GO:0006524">
    <property type="term" value="P:alanine catabolic process"/>
    <property type="evidence" value="ECO:0007669"/>
    <property type="project" value="TreeGrafter"/>
</dbReference>
<evidence type="ECO:0000313" key="2">
    <source>
        <dbReference type="EMBL" id="GAG51693.1"/>
    </source>
</evidence>
<reference evidence="2" key="1">
    <citation type="journal article" date="2014" name="Front. Microbiol.">
        <title>High frequency of phylogenetically diverse reductive dehalogenase-homologous genes in deep subseafloor sedimentary metagenomes.</title>
        <authorList>
            <person name="Kawai M."/>
            <person name="Futagami T."/>
            <person name="Toyoda A."/>
            <person name="Takaki Y."/>
            <person name="Nishi S."/>
            <person name="Hori S."/>
            <person name="Arai W."/>
            <person name="Tsubouchi T."/>
            <person name="Morono Y."/>
            <person name="Uchiyama I."/>
            <person name="Ito T."/>
            <person name="Fujiyama A."/>
            <person name="Inagaki F."/>
            <person name="Takami H."/>
        </authorList>
    </citation>
    <scope>NUCLEOTIDE SEQUENCE</scope>
    <source>
        <strain evidence="2">Expedition CK06-06</strain>
    </source>
</reference>
<comment type="caution">
    <text evidence="2">The sequence shown here is derived from an EMBL/GenBank/DDBJ whole genome shotgun (WGS) entry which is preliminary data.</text>
</comment>
<dbReference type="InterPro" id="IPR036291">
    <property type="entry name" value="NAD(P)-bd_dom_sf"/>
</dbReference>
<sequence>YLQDVDILVNSVDWYPDEPRIITKAALGSLKGTALILDISCDKNGAVETCVPTTWNDPVYKVNGITHFCVSNLPSAIPGDSSTHLSGMIVPHVMKVAKGGELNTGLVTRDGEYVYRKKPHG</sequence>
<dbReference type="PANTHER" id="PTHR42795">
    <property type="entry name" value="ALANINE DEHYDROGENASE"/>
    <property type="match status" value="1"/>
</dbReference>
<proteinExistence type="predicted"/>
<feature type="domain" description="Alanine dehydrogenase/pyridine nucleotide transhydrogenase NAD(H)-binding" evidence="1">
    <location>
        <begin position="3"/>
        <end position="101"/>
    </location>
</feature>
<name>X0YTM0_9ZZZZ</name>
<accession>X0YTM0</accession>
<dbReference type="AlphaFoldDB" id="X0YTM0"/>
<organism evidence="2">
    <name type="scientific">marine sediment metagenome</name>
    <dbReference type="NCBI Taxonomy" id="412755"/>
    <lineage>
        <taxon>unclassified sequences</taxon>
        <taxon>metagenomes</taxon>
        <taxon>ecological metagenomes</taxon>
    </lineage>
</organism>
<evidence type="ECO:0000259" key="1">
    <source>
        <dbReference type="Pfam" id="PF01262"/>
    </source>
</evidence>